<dbReference type="GO" id="GO:0004096">
    <property type="term" value="F:catalase activity"/>
    <property type="evidence" value="ECO:0007669"/>
    <property type="project" value="UniProtKB-EC"/>
</dbReference>
<keyword evidence="3 9" id="KW-0575">Peroxidase</keyword>
<keyword evidence="7" id="KW-0408">Iron</keyword>
<dbReference type="GO" id="GO:0005737">
    <property type="term" value="C:cytoplasm"/>
    <property type="evidence" value="ECO:0007669"/>
    <property type="project" value="TreeGrafter"/>
</dbReference>
<dbReference type="InterPro" id="IPR020835">
    <property type="entry name" value="Catalase_sf"/>
</dbReference>
<dbReference type="EC" id="1.11.1.6" evidence="2"/>
<dbReference type="Gene3D" id="2.40.180.10">
    <property type="entry name" value="Catalase core domain"/>
    <property type="match status" value="1"/>
</dbReference>
<reference evidence="9" key="1">
    <citation type="submission" date="2019-11" db="EMBL/GenBank/DDBJ databases">
        <authorList>
            <person name="Feng L."/>
        </authorList>
    </citation>
    <scope>NUCLEOTIDE SEQUENCE</scope>
    <source>
        <strain evidence="9">CUreolyticusLFYP111</strain>
    </source>
</reference>
<gene>
    <name evidence="9" type="primary">katA_3</name>
    <name evidence="9" type="ORF">CULFYP111_00712</name>
</gene>
<evidence type="ECO:0000313" key="9">
    <source>
        <dbReference type="EMBL" id="VYS87631.1"/>
    </source>
</evidence>
<dbReference type="Pfam" id="PF00199">
    <property type="entry name" value="Catalase"/>
    <property type="match status" value="1"/>
</dbReference>
<dbReference type="AlphaFoldDB" id="A0A6N2S5Y3"/>
<accession>A0A6N2S5Y3</accession>
<evidence type="ECO:0000256" key="5">
    <source>
        <dbReference type="ARBA" id="ARBA00022723"/>
    </source>
</evidence>
<evidence type="ECO:0000256" key="7">
    <source>
        <dbReference type="ARBA" id="ARBA00023004"/>
    </source>
</evidence>
<dbReference type="PROSITE" id="PS51402">
    <property type="entry name" value="CATALASE_3"/>
    <property type="match status" value="1"/>
</dbReference>
<feature type="domain" description="Catalase core" evidence="8">
    <location>
        <begin position="5"/>
        <end position="80"/>
    </location>
</feature>
<proteinExistence type="inferred from homology"/>
<evidence type="ECO:0000256" key="3">
    <source>
        <dbReference type="ARBA" id="ARBA00022559"/>
    </source>
</evidence>
<dbReference type="PANTHER" id="PTHR11465:SF9">
    <property type="entry name" value="CATALASE"/>
    <property type="match status" value="1"/>
</dbReference>
<dbReference type="EMBL" id="CACRSK010000002">
    <property type="protein sequence ID" value="VYS87631.1"/>
    <property type="molecule type" value="Genomic_DNA"/>
</dbReference>
<evidence type="ECO:0000256" key="1">
    <source>
        <dbReference type="ARBA" id="ARBA00005329"/>
    </source>
</evidence>
<comment type="similarity">
    <text evidence="1">Belongs to the catalase family.</text>
</comment>
<keyword evidence="6 9" id="KW-0560">Oxidoreductase</keyword>
<dbReference type="GO" id="GO:0046872">
    <property type="term" value="F:metal ion binding"/>
    <property type="evidence" value="ECO:0007669"/>
    <property type="project" value="UniProtKB-KW"/>
</dbReference>
<keyword evidence="5" id="KW-0479">Metal-binding</keyword>
<dbReference type="SUPFAM" id="SSF56634">
    <property type="entry name" value="Heme-dependent catalase-like"/>
    <property type="match status" value="1"/>
</dbReference>
<evidence type="ECO:0000259" key="8">
    <source>
        <dbReference type="Pfam" id="PF00199"/>
    </source>
</evidence>
<organism evidence="9">
    <name type="scientific">Campylobacter ureolyticus</name>
    <dbReference type="NCBI Taxonomy" id="827"/>
    <lineage>
        <taxon>Bacteria</taxon>
        <taxon>Pseudomonadati</taxon>
        <taxon>Campylobacterota</taxon>
        <taxon>Epsilonproteobacteria</taxon>
        <taxon>Campylobacterales</taxon>
        <taxon>Campylobacteraceae</taxon>
        <taxon>Campylobacter</taxon>
    </lineage>
</organism>
<dbReference type="GO" id="GO:0042542">
    <property type="term" value="P:response to hydrogen peroxide"/>
    <property type="evidence" value="ECO:0007669"/>
    <property type="project" value="TreeGrafter"/>
</dbReference>
<dbReference type="GO" id="GO:0042744">
    <property type="term" value="P:hydrogen peroxide catabolic process"/>
    <property type="evidence" value="ECO:0007669"/>
    <property type="project" value="TreeGrafter"/>
</dbReference>
<name>A0A6N2S5Y3_9BACT</name>
<keyword evidence="4" id="KW-0349">Heme</keyword>
<evidence type="ECO:0000256" key="6">
    <source>
        <dbReference type="ARBA" id="ARBA00023002"/>
    </source>
</evidence>
<evidence type="ECO:0000256" key="4">
    <source>
        <dbReference type="ARBA" id="ARBA00022617"/>
    </source>
</evidence>
<dbReference type="InterPro" id="IPR018028">
    <property type="entry name" value="Catalase"/>
</dbReference>
<dbReference type="Gene3D" id="6.10.10.30">
    <property type="entry name" value="Catalase hpii, N-terminal domain-like"/>
    <property type="match status" value="1"/>
</dbReference>
<protein>
    <recommendedName>
        <fullName evidence="2">catalase</fullName>
        <ecNumber evidence="2">1.11.1.6</ecNumber>
    </recommendedName>
</protein>
<dbReference type="InterPro" id="IPR011614">
    <property type="entry name" value="Catalase_core"/>
</dbReference>
<sequence length="84" mass="9254">MKRLTTTFGNVVADNQNSLTAGKRGPVLLQDYKLIEKLAHQNRERIPERAVHAKGGGAYGKLVITEDISKYTKASVLQKGVQEC</sequence>
<dbReference type="PANTHER" id="PTHR11465">
    <property type="entry name" value="CATALASE"/>
    <property type="match status" value="1"/>
</dbReference>
<dbReference type="GO" id="GO:0020037">
    <property type="term" value="F:heme binding"/>
    <property type="evidence" value="ECO:0007669"/>
    <property type="project" value="InterPro"/>
</dbReference>
<evidence type="ECO:0000256" key="2">
    <source>
        <dbReference type="ARBA" id="ARBA00012314"/>
    </source>
</evidence>